<dbReference type="GeneID" id="31887983"/>
<dbReference type="Proteomes" id="UP000046373">
    <property type="component" value="Unassembled WGS sequence"/>
</dbReference>
<evidence type="ECO:0000313" key="3">
    <source>
        <dbReference type="Proteomes" id="UP000046373"/>
    </source>
</evidence>
<gene>
    <name evidence="2" type="ORF">MPLDJ20_110357</name>
</gene>
<accession>A0A090DVN9</accession>
<evidence type="ECO:0000313" key="2">
    <source>
        <dbReference type="EMBL" id="CDX21051.1"/>
    </source>
</evidence>
<organism evidence="2 3">
    <name type="scientific">Mesorhizobium plurifarium</name>
    <dbReference type="NCBI Taxonomy" id="69974"/>
    <lineage>
        <taxon>Bacteria</taxon>
        <taxon>Pseudomonadati</taxon>
        <taxon>Pseudomonadota</taxon>
        <taxon>Alphaproteobacteria</taxon>
        <taxon>Hyphomicrobiales</taxon>
        <taxon>Phyllobacteriaceae</taxon>
        <taxon>Mesorhizobium</taxon>
    </lineage>
</organism>
<protein>
    <submittedName>
        <fullName evidence="2">Uncharacterized protein</fullName>
    </submittedName>
</protein>
<dbReference type="AlphaFoldDB" id="A0A090DVN9"/>
<name>A0A090DVN9_MESPL</name>
<keyword evidence="1" id="KW-0812">Transmembrane</keyword>
<feature type="transmembrane region" description="Helical" evidence="1">
    <location>
        <begin position="38"/>
        <end position="61"/>
    </location>
</feature>
<feature type="transmembrane region" description="Helical" evidence="1">
    <location>
        <begin position="6"/>
        <end position="26"/>
    </location>
</feature>
<reference evidence="2 3" key="1">
    <citation type="submission" date="2014-08" db="EMBL/GenBank/DDBJ databases">
        <authorList>
            <person name="Moulin Lionel"/>
        </authorList>
    </citation>
    <scope>NUCLEOTIDE SEQUENCE [LARGE SCALE GENOMIC DNA]</scope>
</reference>
<proteinExistence type="predicted"/>
<keyword evidence="1" id="KW-1133">Transmembrane helix</keyword>
<sequence>MKVDVLIFLLGVPSFAFAMFLLVKGVKSQQLTPLRRALVLFGAAAFSVPGFMSLYMVFLIFQLTPA</sequence>
<dbReference type="EMBL" id="CCNB01000003">
    <property type="protein sequence ID" value="CDX21051.1"/>
    <property type="molecule type" value="Genomic_DNA"/>
</dbReference>
<keyword evidence="1" id="KW-0472">Membrane</keyword>
<evidence type="ECO:0000256" key="1">
    <source>
        <dbReference type="SAM" id="Phobius"/>
    </source>
</evidence>